<dbReference type="NCBIfam" id="NF002650">
    <property type="entry name" value="PRK02318.2-2"/>
    <property type="match status" value="1"/>
</dbReference>
<feature type="domain" description="Mannitol dehydrogenase C-terminal" evidence="9">
    <location>
        <begin position="203"/>
        <end position="346"/>
    </location>
</feature>
<evidence type="ECO:0000256" key="7">
    <source>
        <dbReference type="HAMAP-Rule" id="MF_00196"/>
    </source>
</evidence>
<comment type="caution">
    <text evidence="7">Lacks conserved residue(s) required for the propagation of feature annotation.</text>
</comment>
<dbReference type="SUPFAM" id="SSF48179">
    <property type="entry name" value="6-phosphogluconate dehydrogenase C-terminal domain-like"/>
    <property type="match status" value="1"/>
</dbReference>
<proteinExistence type="inferred from homology"/>
<dbReference type="AlphaFoldDB" id="A0A7V7RN36"/>
<dbReference type="RefSeq" id="WP_151574465.1">
    <property type="nucleotide sequence ID" value="NZ_WBOT01000003.1"/>
</dbReference>
<organism evidence="10 11">
    <name type="scientific">Bacillus mesophilum</name>
    <dbReference type="NCBI Taxonomy" id="1071718"/>
    <lineage>
        <taxon>Bacteria</taxon>
        <taxon>Bacillati</taxon>
        <taxon>Bacillota</taxon>
        <taxon>Bacilli</taxon>
        <taxon>Bacillales</taxon>
        <taxon>Bacillaceae</taxon>
        <taxon>Bacillus</taxon>
    </lineage>
</organism>
<name>A0A7V7RN36_9BACI</name>
<evidence type="ECO:0000256" key="4">
    <source>
        <dbReference type="ARBA" id="ARBA00023002"/>
    </source>
</evidence>
<dbReference type="Pfam" id="PF08125">
    <property type="entry name" value="Mannitol_dh_C"/>
    <property type="match status" value="1"/>
</dbReference>
<dbReference type="PRINTS" id="PR00084">
    <property type="entry name" value="MTLDHDRGNASE"/>
</dbReference>
<comment type="caution">
    <text evidence="10">The sequence shown here is derived from an EMBL/GenBank/DDBJ whole genome shotgun (WGS) entry which is preliminary data.</text>
</comment>
<evidence type="ECO:0000313" key="11">
    <source>
        <dbReference type="Proteomes" id="UP000441354"/>
    </source>
</evidence>
<gene>
    <name evidence="7" type="primary">mtlD</name>
    <name evidence="10" type="ORF">F7732_13095</name>
</gene>
<dbReference type="Gene3D" id="1.10.1040.10">
    <property type="entry name" value="N-(1-d-carboxylethyl)-l-norvaline Dehydrogenase, domain 2"/>
    <property type="match status" value="1"/>
</dbReference>
<dbReference type="SUPFAM" id="SSF51735">
    <property type="entry name" value="NAD(P)-binding Rossmann-fold domains"/>
    <property type="match status" value="1"/>
</dbReference>
<dbReference type="NCBIfam" id="NF002649">
    <property type="entry name" value="PRK02318.2-1"/>
    <property type="match status" value="1"/>
</dbReference>
<accession>A0A7V7RN36</accession>
<dbReference type="EC" id="1.1.1.17" evidence="2 7"/>
<evidence type="ECO:0000313" key="10">
    <source>
        <dbReference type="EMBL" id="KAB2333003.1"/>
    </source>
</evidence>
<evidence type="ECO:0000256" key="5">
    <source>
        <dbReference type="ARBA" id="ARBA00023027"/>
    </source>
</evidence>
<dbReference type="GO" id="GO:0008926">
    <property type="term" value="F:mannitol-1-phosphate 5-dehydrogenase activity"/>
    <property type="evidence" value="ECO:0007669"/>
    <property type="project" value="UniProtKB-UniRule"/>
</dbReference>
<evidence type="ECO:0000259" key="8">
    <source>
        <dbReference type="Pfam" id="PF01232"/>
    </source>
</evidence>
<dbReference type="GO" id="GO:0005829">
    <property type="term" value="C:cytosol"/>
    <property type="evidence" value="ECO:0007669"/>
    <property type="project" value="TreeGrafter"/>
</dbReference>
<dbReference type="GO" id="GO:0019592">
    <property type="term" value="P:mannitol catabolic process"/>
    <property type="evidence" value="ECO:0007669"/>
    <property type="project" value="TreeGrafter"/>
</dbReference>
<dbReference type="NCBIfam" id="NF002646">
    <property type="entry name" value="PRK02318.1-2"/>
    <property type="match status" value="1"/>
</dbReference>
<dbReference type="PANTHER" id="PTHR30524">
    <property type="entry name" value="MANNITOL-1-PHOSPHATE 5-DEHYDROGENASE"/>
    <property type="match status" value="1"/>
</dbReference>
<dbReference type="Proteomes" id="UP000441354">
    <property type="component" value="Unassembled WGS sequence"/>
</dbReference>
<evidence type="ECO:0000259" key="9">
    <source>
        <dbReference type="Pfam" id="PF08125"/>
    </source>
</evidence>
<dbReference type="InterPro" id="IPR023028">
    <property type="entry name" value="Mannitol_1_phos_5_DH"/>
</dbReference>
<dbReference type="EMBL" id="WBOT01000003">
    <property type="protein sequence ID" value="KAB2333003.1"/>
    <property type="molecule type" value="Genomic_DNA"/>
</dbReference>
<protein>
    <recommendedName>
        <fullName evidence="3 7">Mannitol-1-phosphate 5-dehydrogenase</fullName>
        <ecNumber evidence="2 7">1.1.1.17</ecNumber>
    </recommendedName>
</protein>
<evidence type="ECO:0000256" key="6">
    <source>
        <dbReference type="ARBA" id="ARBA00048615"/>
    </source>
</evidence>
<dbReference type="InterPro" id="IPR008927">
    <property type="entry name" value="6-PGluconate_DH-like_C_sf"/>
</dbReference>
<dbReference type="InterPro" id="IPR013131">
    <property type="entry name" value="Mannitol_DH_N"/>
</dbReference>
<dbReference type="NCBIfam" id="NF002652">
    <property type="entry name" value="PRK02318.2-5"/>
    <property type="match status" value="1"/>
</dbReference>
<keyword evidence="11" id="KW-1185">Reference proteome</keyword>
<dbReference type="HAMAP" id="MF_00196">
    <property type="entry name" value="Mannitol_dehydrog"/>
    <property type="match status" value="1"/>
</dbReference>
<evidence type="ECO:0000256" key="2">
    <source>
        <dbReference type="ARBA" id="ARBA00012939"/>
    </source>
</evidence>
<dbReference type="InterPro" id="IPR013328">
    <property type="entry name" value="6PGD_dom2"/>
</dbReference>
<dbReference type="OrthoDB" id="271711at2"/>
<comment type="catalytic activity">
    <reaction evidence="6 7">
        <text>D-mannitol 1-phosphate + NAD(+) = beta-D-fructose 6-phosphate + NADH + H(+)</text>
        <dbReference type="Rhea" id="RHEA:19661"/>
        <dbReference type="ChEBI" id="CHEBI:15378"/>
        <dbReference type="ChEBI" id="CHEBI:57540"/>
        <dbReference type="ChEBI" id="CHEBI:57634"/>
        <dbReference type="ChEBI" id="CHEBI:57945"/>
        <dbReference type="ChEBI" id="CHEBI:61381"/>
        <dbReference type="EC" id="1.1.1.17"/>
    </reaction>
</comment>
<reference evidence="10 11" key="1">
    <citation type="journal article" date="2014" name="Arch. Microbiol.">
        <title>Bacillus mesophilum sp. nov., strain IITR-54T, a novel 4-chlorobiphenyl dechlorinating bacterium.</title>
        <authorList>
            <person name="Manickam N."/>
            <person name="Singh N.K."/>
            <person name="Bajaj A."/>
            <person name="Kumar R.M."/>
            <person name="Kaur G."/>
            <person name="Kaur N."/>
            <person name="Bala M."/>
            <person name="Kumar A."/>
            <person name="Mayilraj S."/>
        </authorList>
    </citation>
    <scope>NUCLEOTIDE SEQUENCE [LARGE SCALE GENOMIC DNA]</scope>
    <source>
        <strain evidence="10 11">IITR-54</strain>
    </source>
</reference>
<dbReference type="InterPro" id="IPR013118">
    <property type="entry name" value="Mannitol_DH_C"/>
</dbReference>
<feature type="domain" description="Mannitol dehydrogenase N-terminal" evidence="8">
    <location>
        <begin position="2"/>
        <end position="196"/>
    </location>
</feature>
<dbReference type="PANTHER" id="PTHR30524:SF0">
    <property type="entry name" value="ALTRONATE OXIDOREDUCTASE-RELATED"/>
    <property type="match status" value="1"/>
</dbReference>
<dbReference type="NCBIfam" id="NF002647">
    <property type="entry name" value="PRK02318.1-3"/>
    <property type="match status" value="1"/>
</dbReference>
<evidence type="ECO:0000256" key="3">
    <source>
        <dbReference type="ARBA" id="ARBA00016219"/>
    </source>
</evidence>
<dbReference type="InterPro" id="IPR036291">
    <property type="entry name" value="NAD(P)-bd_dom_sf"/>
</dbReference>
<dbReference type="Pfam" id="PF01232">
    <property type="entry name" value="Mannitol_dh"/>
    <property type="match status" value="1"/>
</dbReference>
<keyword evidence="4 7" id="KW-0560">Oxidoreductase</keyword>
<dbReference type="InterPro" id="IPR000669">
    <property type="entry name" value="Mannitol_DH"/>
</dbReference>
<comment type="similarity">
    <text evidence="1 7">Belongs to the mannitol dehydrogenase family.</text>
</comment>
<evidence type="ECO:0000256" key="1">
    <source>
        <dbReference type="ARBA" id="ARBA00006541"/>
    </source>
</evidence>
<keyword evidence="5 7" id="KW-0520">NAD</keyword>
<dbReference type="Gene3D" id="3.40.50.720">
    <property type="entry name" value="NAD(P)-binding Rossmann-like Domain"/>
    <property type="match status" value="1"/>
</dbReference>
<sequence length="379" mass="41834">MLAVHFGGGNIGRGFIGKLLADAGYEVVFVDVNDEIVDLLNEKREYKVVLAADQSEETIVKNVRAINSKTNSDEVISTIAKADLVTTAVGPTVLGIIANLIRDGLKMRAEAGSNPLNIIACENMIGGSSFLKEKVYESLNADQAGKFDQLFAFPNAAVDRIVPIQTNEDKLMVLVEPFYEWAVDQSMMIGEVPAIEGVTFVDDLSPYIERKLFTVNTGHAAAAYLGYEAGLKTIKDAMEDDHVLEAVRNTLHETGGVLVEKYGFNSEEHQQYINKIVGRFKNPHINDDITRVARGPLRKLGRNDRLVSPAVQYIQYLEKNPENLAKVIAAALKYDVQEDPEAVELQEKIKANGYEETMVQVCGLSQDHPLVELVLKNLK</sequence>